<sequence length="158" mass="18235">MHHDPVEIEKNPASIPPMMPLFVEIRVLFIDDSRCSNLLVEIHRRSKQMTRSQPRGDHEIVRDLDRAADLEYLDVRELVLIKNLGAAPDKAQRICPIIDQYRLQRDKVLVIEYNTGTMPVLRVRKGKNEGEAYTVFSRKDPTVLGRGEDTEVCLDDNR</sequence>
<organism evidence="1">
    <name type="scientific">marine metagenome</name>
    <dbReference type="NCBI Taxonomy" id="408172"/>
    <lineage>
        <taxon>unclassified sequences</taxon>
        <taxon>metagenomes</taxon>
        <taxon>ecological metagenomes</taxon>
    </lineage>
</organism>
<gene>
    <name evidence="1" type="ORF">METZ01_LOCUS331588</name>
</gene>
<reference evidence="1" key="1">
    <citation type="submission" date="2018-05" db="EMBL/GenBank/DDBJ databases">
        <authorList>
            <person name="Lanie J.A."/>
            <person name="Ng W.-L."/>
            <person name="Kazmierczak K.M."/>
            <person name="Andrzejewski T.M."/>
            <person name="Davidsen T.M."/>
            <person name="Wayne K.J."/>
            <person name="Tettelin H."/>
            <person name="Glass J.I."/>
            <person name="Rusch D."/>
            <person name="Podicherti R."/>
            <person name="Tsui H.-C.T."/>
            <person name="Winkler M.E."/>
        </authorList>
    </citation>
    <scope>NUCLEOTIDE SEQUENCE</scope>
</reference>
<accession>A0A382PZG1</accession>
<dbReference type="AlphaFoldDB" id="A0A382PZG1"/>
<dbReference type="EMBL" id="UINC01110912">
    <property type="protein sequence ID" value="SVC78734.1"/>
    <property type="molecule type" value="Genomic_DNA"/>
</dbReference>
<feature type="non-terminal residue" evidence="1">
    <location>
        <position position="158"/>
    </location>
</feature>
<proteinExistence type="predicted"/>
<name>A0A382PZG1_9ZZZZ</name>
<protein>
    <submittedName>
        <fullName evidence="1">Uncharacterized protein</fullName>
    </submittedName>
</protein>
<evidence type="ECO:0000313" key="1">
    <source>
        <dbReference type="EMBL" id="SVC78734.1"/>
    </source>
</evidence>